<protein>
    <submittedName>
        <fullName evidence="1">Uncharacterized protein</fullName>
    </submittedName>
</protein>
<keyword evidence="2" id="KW-1185">Reference proteome</keyword>
<comment type="caution">
    <text evidence="1">The sequence shown here is derived from an EMBL/GenBank/DDBJ whole genome shotgun (WGS) entry which is preliminary data.</text>
</comment>
<evidence type="ECO:0000313" key="1">
    <source>
        <dbReference type="EMBL" id="MFK9079472.1"/>
    </source>
</evidence>
<sequence>MAVTVFVFMGRARAGCSSNNILYTVFDSNVGMTIEYNRLKSVTRRQPQVKMAMSSAIPVSFEPEKPGIHTNATIDCRIIWKVRYGCSWITVNAASSWRAAA</sequence>
<name>A0ACC7MNM8_9PSED</name>
<dbReference type="EMBL" id="JBJHQE010000002">
    <property type="protein sequence ID" value="MFK9079472.1"/>
    <property type="molecule type" value="Genomic_DNA"/>
</dbReference>
<organism evidence="1 2">
    <name type="scientific">Pseudomonas neuropathica</name>
    <dbReference type="NCBI Taxonomy" id="2730425"/>
    <lineage>
        <taxon>Bacteria</taxon>
        <taxon>Pseudomonadati</taxon>
        <taxon>Pseudomonadota</taxon>
        <taxon>Gammaproteobacteria</taxon>
        <taxon>Pseudomonadales</taxon>
        <taxon>Pseudomonadaceae</taxon>
        <taxon>Pseudomonas</taxon>
    </lineage>
</organism>
<gene>
    <name evidence="1" type="ORF">ACJEBM_02110</name>
</gene>
<accession>A0ACC7MNM8</accession>
<proteinExistence type="predicted"/>
<reference evidence="1" key="1">
    <citation type="submission" date="2024-11" db="EMBL/GenBank/DDBJ databases">
        <authorList>
            <person name="Lucas J.A."/>
        </authorList>
    </citation>
    <scope>NUCLEOTIDE SEQUENCE</scope>
    <source>
        <strain evidence="1">Z 8.8</strain>
    </source>
</reference>
<dbReference type="Proteomes" id="UP001622950">
    <property type="component" value="Unassembled WGS sequence"/>
</dbReference>
<evidence type="ECO:0000313" key="2">
    <source>
        <dbReference type="Proteomes" id="UP001622950"/>
    </source>
</evidence>